<evidence type="ECO:0000256" key="7">
    <source>
        <dbReference type="HAMAP-Rule" id="MF_00444"/>
    </source>
</evidence>
<dbReference type="EMBL" id="PFFQ01000053">
    <property type="protein sequence ID" value="PIW15461.1"/>
    <property type="molecule type" value="Genomic_DNA"/>
</dbReference>
<feature type="active site" evidence="7 9">
    <location>
        <position position="122"/>
    </location>
</feature>
<dbReference type="GO" id="GO:0051117">
    <property type="term" value="F:ATPase binding"/>
    <property type="evidence" value="ECO:0007669"/>
    <property type="project" value="TreeGrafter"/>
</dbReference>
<dbReference type="Pfam" id="PF00574">
    <property type="entry name" value="CLP_protease"/>
    <property type="match status" value="1"/>
</dbReference>
<evidence type="ECO:0000256" key="8">
    <source>
        <dbReference type="PROSITE-ProRule" id="PRU10085"/>
    </source>
</evidence>
<feature type="active site" description="Nucleophile" evidence="7">
    <location>
        <position position="97"/>
    </location>
</feature>
<keyword evidence="4 7" id="KW-0378">Hydrolase</keyword>
<dbReference type="HAMAP" id="MF_00444">
    <property type="entry name" value="ClpP"/>
    <property type="match status" value="1"/>
</dbReference>
<comment type="similarity">
    <text evidence="1 7 12">Belongs to the peptidase S14 family.</text>
</comment>
<sequence>MIVPYVFENTAQGERGYDIFSRLLKSRIILLGDEIDEPLANVIIAQLLFLDAEDNEKDIALYINSPGGIITAGFAIYDTMQHIKSPVSTICIGQASSMGAFLLAGGEKGKRMSLPNARIMIHQPHGGAGGQATDIEIQAAEIVRLRNRLNGLMAFHTDQPLEKIEADVERDFFMSPEEALEYGLIDKVVERPPRA</sequence>
<dbReference type="FunFam" id="3.90.226.10:FF:000001">
    <property type="entry name" value="ATP-dependent Clp protease proteolytic subunit"/>
    <property type="match status" value="1"/>
</dbReference>
<dbReference type="InterPro" id="IPR018215">
    <property type="entry name" value="ClpP_Ser_AS"/>
</dbReference>
<dbReference type="Proteomes" id="UP000231019">
    <property type="component" value="Unassembled WGS sequence"/>
</dbReference>
<evidence type="ECO:0000313" key="14">
    <source>
        <dbReference type="Proteomes" id="UP000231019"/>
    </source>
</evidence>
<dbReference type="PANTHER" id="PTHR10381:SF70">
    <property type="entry name" value="ATP-DEPENDENT CLP PROTEASE PROTEOLYTIC SUBUNIT"/>
    <property type="match status" value="1"/>
</dbReference>
<protein>
    <recommendedName>
        <fullName evidence="7 12">ATP-dependent Clp protease proteolytic subunit</fullName>
        <ecNumber evidence="7 10">3.4.21.92</ecNumber>
    </recommendedName>
    <alternativeName>
        <fullName evidence="7">Endopeptidase Clp</fullName>
    </alternativeName>
</protein>
<proteinExistence type="inferred from homology"/>
<dbReference type="GO" id="GO:0004252">
    <property type="term" value="F:serine-type endopeptidase activity"/>
    <property type="evidence" value="ECO:0007669"/>
    <property type="project" value="UniProtKB-UniRule"/>
</dbReference>
<evidence type="ECO:0000256" key="11">
    <source>
        <dbReference type="RuleBase" id="RU000550"/>
    </source>
</evidence>
<evidence type="ECO:0000313" key="13">
    <source>
        <dbReference type="EMBL" id="PIW15461.1"/>
    </source>
</evidence>
<evidence type="ECO:0000256" key="1">
    <source>
        <dbReference type="ARBA" id="ARBA00007039"/>
    </source>
</evidence>
<dbReference type="SUPFAM" id="SSF52096">
    <property type="entry name" value="ClpP/crotonase"/>
    <property type="match status" value="1"/>
</dbReference>
<dbReference type="GO" id="GO:0005737">
    <property type="term" value="C:cytoplasm"/>
    <property type="evidence" value="ECO:0007669"/>
    <property type="project" value="UniProtKB-SubCell"/>
</dbReference>
<dbReference type="Gene3D" id="3.90.226.10">
    <property type="entry name" value="2-enoyl-CoA Hydratase, Chain A, domain 1"/>
    <property type="match status" value="1"/>
</dbReference>
<comment type="subunit">
    <text evidence="7">Fourteen ClpP subunits assemble into 2 heptameric rings which stack back to back to give a disk-like structure with a central cavity, resembling the structure of eukaryotic proteasomes.</text>
</comment>
<keyword evidence="3 7" id="KW-0645">Protease</keyword>
<organism evidence="13 14">
    <name type="scientific">bacterium (Candidatus Blackallbacteria) CG17_big_fil_post_rev_8_21_14_2_50_48_46</name>
    <dbReference type="NCBI Taxonomy" id="2014261"/>
    <lineage>
        <taxon>Bacteria</taxon>
        <taxon>Candidatus Blackallbacteria</taxon>
    </lineage>
</organism>
<comment type="function">
    <text evidence="7 11">Cleaves peptides in various proteins in a process that requires ATP hydrolysis. Has a chymotrypsin-like activity. Plays a major role in the degradation of misfolded proteins.</text>
</comment>
<dbReference type="CDD" id="cd07017">
    <property type="entry name" value="S14_ClpP_2"/>
    <property type="match status" value="1"/>
</dbReference>
<evidence type="ECO:0000256" key="10">
    <source>
        <dbReference type="RuleBase" id="RU000549"/>
    </source>
</evidence>
<evidence type="ECO:0000256" key="4">
    <source>
        <dbReference type="ARBA" id="ARBA00022801"/>
    </source>
</evidence>
<dbReference type="InterPro" id="IPR001907">
    <property type="entry name" value="ClpP"/>
</dbReference>
<dbReference type="GO" id="GO:0006515">
    <property type="term" value="P:protein quality control for misfolded or incompletely synthesized proteins"/>
    <property type="evidence" value="ECO:0007669"/>
    <property type="project" value="TreeGrafter"/>
</dbReference>
<evidence type="ECO:0000256" key="6">
    <source>
        <dbReference type="ARBA" id="ARBA00034021"/>
    </source>
</evidence>
<dbReference type="InterPro" id="IPR029045">
    <property type="entry name" value="ClpP/crotonase-like_dom_sf"/>
</dbReference>
<dbReference type="PRINTS" id="PR00127">
    <property type="entry name" value="CLPPROTEASEP"/>
</dbReference>
<dbReference type="GO" id="GO:0004176">
    <property type="term" value="F:ATP-dependent peptidase activity"/>
    <property type="evidence" value="ECO:0007669"/>
    <property type="project" value="InterPro"/>
</dbReference>
<evidence type="ECO:0000256" key="2">
    <source>
        <dbReference type="ARBA" id="ARBA00022490"/>
    </source>
</evidence>
<dbReference type="AlphaFoldDB" id="A0A2M7G175"/>
<dbReference type="NCBIfam" id="TIGR00493">
    <property type="entry name" value="clpP"/>
    <property type="match status" value="1"/>
</dbReference>
<dbReference type="PROSITE" id="PS00381">
    <property type="entry name" value="CLP_PROTEASE_SER"/>
    <property type="match status" value="1"/>
</dbReference>
<keyword evidence="5 7" id="KW-0720">Serine protease</keyword>
<evidence type="ECO:0000256" key="12">
    <source>
        <dbReference type="RuleBase" id="RU003567"/>
    </source>
</evidence>
<evidence type="ECO:0000256" key="9">
    <source>
        <dbReference type="PROSITE-ProRule" id="PRU10086"/>
    </source>
</evidence>
<dbReference type="InterPro" id="IPR023562">
    <property type="entry name" value="ClpP/TepA"/>
</dbReference>
<reference evidence="13 14" key="1">
    <citation type="submission" date="2017-09" db="EMBL/GenBank/DDBJ databases">
        <title>Depth-based differentiation of microbial function through sediment-hosted aquifers and enrichment of novel symbionts in the deep terrestrial subsurface.</title>
        <authorList>
            <person name="Probst A.J."/>
            <person name="Ladd B."/>
            <person name="Jarett J.K."/>
            <person name="Geller-Mcgrath D.E."/>
            <person name="Sieber C.M."/>
            <person name="Emerson J.B."/>
            <person name="Anantharaman K."/>
            <person name="Thomas B.C."/>
            <person name="Malmstrom R."/>
            <person name="Stieglmeier M."/>
            <person name="Klingl A."/>
            <person name="Woyke T."/>
            <person name="Ryan C.M."/>
            <person name="Banfield J.F."/>
        </authorList>
    </citation>
    <scope>NUCLEOTIDE SEQUENCE [LARGE SCALE GENOMIC DNA]</scope>
    <source>
        <strain evidence="13">CG17_big_fil_post_rev_8_21_14_2_50_48_46</strain>
    </source>
</reference>
<keyword evidence="2 7" id="KW-0963">Cytoplasm</keyword>
<name>A0A2M7G175_9BACT</name>
<dbReference type="PROSITE" id="PS00382">
    <property type="entry name" value="CLP_PROTEASE_HIS"/>
    <property type="match status" value="1"/>
</dbReference>
<dbReference type="NCBIfam" id="NF001368">
    <property type="entry name" value="PRK00277.1"/>
    <property type="match status" value="1"/>
</dbReference>
<dbReference type="PANTHER" id="PTHR10381">
    <property type="entry name" value="ATP-DEPENDENT CLP PROTEASE PROTEOLYTIC SUBUNIT"/>
    <property type="match status" value="1"/>
</dbReference>
<comment type="subcellular location">
    <subcellularLocation>
        <location evidence="7">Cytoplasm</location>
    </subcellularLocation>
</comment>
<dbReference type="NCBIfam" id="NF009205">
    <property type="entry name" value="PRK12553.1"/>
    <property type="match status" value="1"/>
</dbReference>
<accession>A0A2M7G175</accession>
<dbReference type="EC" id="3.4.21.92" evidence="7 10"/>
<comment type="catalytic activity">
    <reaction evidence="6 7 9">
        <text>Hydrolysis of proteins to small peptides in the presence of ATP and magnesium. alpha-casein is the usual test substrate. In the absence of ATP, only oligopeptides shorter than five residues are hydrolyzed (such as succinyl-Leu-Tyr-|-NHMec, and Leu-Tyr-Leu-|-Tyr-Trp, in which cleavage of the -Tyr-|-Leu- and -Tyr-|-Trp bonds also occurs).</text>
        <dbReference type="EC" id="3.4.21.92"/>
    </reaction>
</comment>
<gene>
    <name evidence="7 13" type="primary">clpP</name>
    <name evidence="13" type="ORF">COW36_18615</name>
</gene>
<evidence type="ECO:0000256" key="3">
    <source>
        <dbReference type="ARBA" id="ARBA00022670"/>
    </source>
</evidence>
<comment type="caution">
    <text evidence="13">The sequence shown here is derived from an EMBL/GenBank/DDBJ whole genome shotgun (WGS) entry which is preliminary data.</text>
</comment>
<feature type="active site" evidence="8">
    <location>
        <position position="97"/>
    </location>
</feature>
<dbReference type="InterPro" id="IPR033135">
    <property type="entry name" value="ClpP_His_AS"/>
</dbReference>
<evidence type="ECO:0000256" key="5">
    <source>
        <dbReference type="ARBA" id="ARBA00022825"/>
    </source>
</evidence>
<dbReference type="GO" id="GO:0009368">
    <property type="term" value="C:endopeptidase Clp complex"/>
    <property type="evidence" value="ECO:0007669"/>
    <property type="project" value="TreeGrafter"/>
</dbReference>